<feature type="compositionally biased region" description="Polar residues" evidence="1">
    <location>
        <begin position="189"/>
        <end position="200"/>
    </location>
</feature>
<dbReference type="OrthoDB" id="515799at2759"/>
<evidence type="ECO:0000313" key="3">
    <source>
        <dbReference type="Proteomes" id="UP000194236"/>
    </source>
</evidence>
<reference evidence="2 3" key="1">
    <citation type="submission" date="2017-03" db="EMBL/GenBank/DDBJ databases">
        <title>Genome Survey of Euroglyphus maynei.</title>
        <authorList>
            <person name="Arlian L.G."/>
            <person name="Morgan M.S."/>
            <person name="Rider S.D."/>
        </authorList>
    </citation>
    <scope>NUCLEOTIDE SEQUENCE [LARGE SCALE GENOMIC DNA]</scope>
    <source>
        <strain evidence="2">Arlian Lab</strain>
        <tissue evidence="2">Whole body</tissue>
    </source>
</reference>
<feature type="non-terminal residue" evidence="2">
    <location>
        <position position="1"/>
    </location>
</feature>
<sequence>DADDEDIRLPEPPANQTLAQWLAGGDLEYDDEDGGGGVINGDSNKPTMNDDLEGDNESSKNPGDNDQSMKTMDSSKSNRKRSSCTKELTDTVEMLTAEQARLGWTMDEGKSVTIGELYLLFCQPEKITLEYSWIIVDNEPAVCDEMQPKPLNTLQKFVIAANMTLMNYKKSTSNNTLSMPSNLRKRQANKSLSATTATTS</sequence>
<dbReference type="AlphaFoldDB" id="A0A1Y3BAR4"/>
<dbReference type="EMBL" id="MUJZ01034255">
    <property type="protein sequence ID" value="OTF77114.1"/>
    <property type="molecule type" value="Genomic_DNA"/>
</dbReference>
<protein>
    <submittedName>
        <fullName evidence="2">Uncharacterized protein</fullName>
    </submittedName>
</protein>
<feature type="region of interest" description="Disordered" evidence="1">
    <location>
        <begin position="23"/>
        <end position="86"/>
    </location>
</feature>
<proteinExistence type="predicted"/>
<organism evidence="2 3">
    <name type="scientific">Euroglyphus maynei</name>
    <name type="common">Mayne's house dust mite</name>
    <dbReference type="NCBI Taxonomy" id="6958"/>
    <lineage>
        <taxon>Eukaryota</taxon>
        <taxon>Metazoa</taxon>
        <taxon>Ecdysozoa</taxon>
        <taxon>Arthropoda</taxon>
        <taxon>Chelicerata</taxon>
        <taxon>Arachnida</taxon>
        <taxon>Acari</taxon>
        <taxon>Acariformes</taxon>
        <taxon>Sarcoptiformes</taxon>
        <taxon>Astigmata</taxon>
        <taxon>Psoroptidia</taxon>
        <taxon>Analgoidea</taxon>
        <taxon>Pyroglyphidae</taxon>
        <taxon>Pyroglyphinae</taxon>
        <taxon>Euroglyphus</taxon>
    </lineage>
</organism>
<comment type="caution">
    <text evidence="2">The sequence shown here is derived from an EMBL/GenBank/DDBJ whole genome shotgun (WGS) entry which is preliminary data.</text>
</comment>
<feature type="compositionally biased region" description="Polar residues" evidence="1">
    <location>
        <begin position="59"/>
        <end position="75"/>
    </location>
</feature>
<keyword evidence="3" id="KW-1185">Reference proteome</keyword>
<feature type="compositionally biased region" description="Polar residues" evidence="1">
    <location>
        <begin position="172"/>
        <end position="181"/>
    </location>
</feature>
<name>A0A1Y3BAR4_EURMA</name>
<dbReference type="Proteomes" id="UP000194236">
    <property type="component" value="Unassembled WGS sequence"/>
</dbReference>
<accession>A0A1Y3BAR4</accession>
<feature type="non-terminal residue" evidence="2">
    <location>
        <position position="200"/>
    </location>
</feature>
<evidence type="ECO:0000256" key="1">
    <source>
        <dbReference type="SAM" id="MobiDB-lite"/>
    </source>
</evidence>
<feature type="region of interest" description="Disordered" evidence="1">
    <location>
        <begin position="172"/>
        <end position="200"/>
    </location>
</feature>
<gene>
    <name evidence="2" type="ORF">BLA29_011856</name>
</gene>
<evidence type="ECO:0000313" key="2">
    <source>
        <dbReference type="EMBL" id="OTF77114.1"/>
    </source>
</evidence>